<feature type="region of interest" description="Disordered" evidence="1">
    <location>
        <begin position="758"/>
        <end position="829"/>
    </location>
</feature>
<reference evidence="2" key="1">
    <citation type="journal article" date="2023" name="Mol. Phylogenet. Evol.">
        <title>Genome-scale phylogeny and comparative genomics of the fungal order Sordariales.</title>
        <authorList>
            <person name="Hensen N."/>
            <person name="Bonometti L."/>
            <person name="Westerberg I."/>
            <person name="Brannstrom I.O."/>
            <person name="Guillou S."/>
            <person name="Cros-Aarteil S."/>
            <person name="Calhoun S."/>
            <person name="Haridas S."/>
            <person name="Kuo A."/>
            <person name="Mondo S."/>
            <person name="Pangilinan J."/>
            <person name="Riley R."/>
            <person name="LaButti K."/>
            <person name="Andreopoulos B."/>
            <person name="Lipzen A."/>
            <person name="Chen C."/>
            <person name="Yan M."/>
            <person name="Daum C."/>
            <person name="Ng V."/>
            <person name="Clum A."/>
            <person name="Steindorff A."/>
            <person name="Ohm R.A."/>
            <person name="Martin F."/>
            <person name="Silar P."/>
            <person name="Natvig D.O."/>
            <person name="Lalanne C."/>
            <person name="Gautier V."/>
            <person name="Ament-Velasquez S.L."/>
            <person name="Kruys A."/>
            <person name="Hutchinson M.I."/>
            <person name="Powell A.J."/>
            <person name="Barry K."/>
            <person name="Miller A.N."/>
            <person name="Grigoriev I.V."/>
            <person name="Debuchy R."/>
            <person name="Gladieux P."/>
            <person name="Hiltunen Thoren M."/>
            <person name="Johannesson H."/>
        </authorList>
    </citation>
    <scope>NUCLEOTIDE SEQUENCE</scope>
    <source>
        <strain evidence="2">CBS 626.80</strain>
    </source>
</reference>
<evidence type="ECO:0000313" key="3">
    <source>
        <dbReference type="Proteomes" id="UP001303222"/>
    </source>
</evidence>
<proteinExistence type="predicted"/>
<protein>
    <submittedName>
        <fullName evidence="2">Uncharacterized protein</fullName>
    </submittedName>
</protein>
<dbReference type="AlphaFoldDB" id="A0AAN6SGY6"/>
<dbReference type="EMBL" id="MU859116">
    <property type="protein sequence ID" value="KAK3952833.1"/>
    <property type="molecule type" value="Genomic_DNA"/>
</dbReference>
<evidence type="ECO:0000256" key="1">
    <source>
        <dbReference type="SAM" id="MobiDB-lite"/>
    </source>
</evidence>
<feature type="compositionally biased region" description="Acidic residues" evidence="1">
    <location>
        <begin position="801"/>
        <end position="810"/>
    </location>
</feature>
<comment type="caution">
    <text evidence="2">The sequence shown here is derived from an EMBL/GenBank/DDBJ whole genome shotgun (WGS) entry which is preliminary data.</text>
</comment>
<name>A0AAN6SGY6_9PEZI</name>
<keyword evidence="3" id="KW-1185">Reference proteome</keyword>
<feature type="compositionally biased region" description="Acidic residues" evidence="1">
    <location>
        <begin position="726"/>
        <end position="745"/>
    </location>
</feature>
<sequence length="972" mass="107910">MDDIQDSDLIKAQLAMDALAATPATRSKTQAPPNPPNRPTTETAPAAEALDTSAYKVWKDEATGKLLLTCGALLPPGYEQSDQPDLPWICPIRTCRALLPGLTGLGRHFGVVHRACRLNDNLDGTLTDLGRYADPTPGDGRKYGGITKSCVIVSKKYMSLAESPMVEPRPHAHHAQNKLKPIQEVPKRELRRRSQIVASGTIQVSAMGDDELKPQGEVKGAIVPSSEGPAEKILMNAKSGRPYNMWPDESGELKDLSGTLLPDKWALYTEHPTHQWICPVRSCRWLYSARSHLANHFKMRYYGCRFNDNLDGTFTIVKRPATLPLEQLRIDFGNNPPAVISRGPDHTEPLTEPQMSQNYINRKLREHRRGKSSSAGSSIAATTIKDGRDLQKTRHTERTNSSAGNARVISSDVGFDKDTDGRPYTNLLNPENNRYQVTRGLIPEGYKLDHQAYPLRPWICPIRSCRLLIRTQAAYSNHWTIYHPNVCVNDNQDGTFSIVEGHSKSGARVVSRGPMGYDESPLKEAQLPIKERERVMELDMWTGDDGHQHTRVPGQGRRKRTFNEVSVTPPEPELEEEQVGDPKGLRRYITSQIGGNFPDIDETELEVLLALPRRRDLHLKHPIPVTHTLTLKQLTSVIVQLTGLESPKACTACRRQAGPFKGCVSILPRVSVELTRLVSSSYRNTCANCLYANTYNACSIKKLTKIEEKRATTGVVALGGSVVGDETGDDAEDEADEEDDEEEAYEYDEQLGATVIRRSQRLPSIPPTEESEADMDRVPSPRKVITFKDPSPTCASASLDAAEEEEEEREDIEHRRASKRLRTREQSAITTTSIQATAAAARSLLVSREDLVTEDWERGTRGVLPNRSQPSENLVYSSSYLSANHTVQICKSTTLTTLTITSGSTHKLPLDRSRTQICMLVSGKLRVTVNDGEEEFVVGPRGVFKLSPGVTCLLENWCYLDAAVHVTTVADR</sequence>
<dbReference type="Proteomes" id="UP001303222">
    <property type="component" value="Unassembled WGS sequence"/>
</dbReference>
<feature type="compositionally biased region" description="Basic and acidic residues" evidence="1">
    <location>
        <begin position="385"/>
        <end position="398"/>
    </location>
</feature>
<dbReference type="InterPro" id="IPR022190">
    <property type="entry name" value="DUF3716"/>
</dbReference>
<dbReference type="Pfam" id="PF12511">
    <property type="entry name" value="DUF3716"/>
    <property type="match status" value="1"/>
</dbReference>
<reference evidence="2" key="2">
    <citation type="submission" date="2023-06" db="EMBL/GenBank/DDBJ databases">
        <authorList>
            <consortium name="Lawrence Berkeley National Laboratory"/>
            <person name="Mondo S.J."/>
            <person name="Hensen N."/>
            <person name="Bonometti L."/>
            <person name="Westerberg I."/>
            <person name="Brannstrom I.O."/>
            <person name="Guillou S."/>
            <person name="Cros-Aarteil S."/>
            <person name="Calhoun S."/>
            <person name="Haridas S."/>
            <person name="Kuo A."/>
            <person name="Pangilinan J."/>
            <person name="Riley R."/>
            <person name="Labutti K."/>
            <person name="Andreopoulos B."/>
            <person name="Lipzen A."/>
            <person name="Chen C."/>
            <person name="Yanf M."/>
            <person name="Daum C."/>
            <person name="Ng V."/>
            <person name="Clum A."/>
            <person name="Steindorff A."/>
            <person name="Ohm R."/>
            <person name="Martin F."/>
            <person name="Silar P."/>
            <person name="Natvig D."/>
            <person name="Lalanne C."/>
            <person name="Gautier V."/>
            <person name="Ament-Velasquez S.L."/>
            <person name="Kruys A."/>
            <person name="Hutchinson M.I."/>
            <person name="Powell A.J."/>
            <person name="Barry K."/>
            <person name="Miller A.N."/>
            <person name="Grigoriev I.V."/>
            <person name="Debuchy R."/>
            <person name="Gladieux P."/>
            <person name="Thoren M.H."/>
            <person name="Johannesson H."/>
        </authorList>
    </citation>
    <scope>NUCLEOTIDE SEQUENCE</scope>
    <source>
        <strain evidence="2">CBS 626.80</strain>
    </source>
</reference>
<feature type="compositionally biased region" description="Low complexity" evidence="1">
    <location>
        <begin position="372"/>
        <end position="384"/>
    </location>
</feature>
<organism evidence="2 3">
    <name type="scientific">Pseudoneurospora amorphoporcata</name>
    <dbReference type="NCBI Taxonomy" id="241081"/>
    <lineage>
        <taxon>Eukaryota</taxon>
        <taxon>Fungi</taxon>
        <taxon>Dikarya</taxon>
        <taxon>Ascomycota</taxon>
        <taxon>Pezizomycotina</taxon>
        <taxon>Sordariomycetes</taxon>
        <taxon>Sordariomycetidae</taxon>
        <taxon>Sordariales</taxon>
        <taxon>Sordariaceae</taxon>
        <taxon>Pseudoneurospora</taxon>
    </lineage>
</organism>
<feature type="region of interest" description="Disordered" evidence="1">
    <location>
        <begin position="21"/>
        <end position="46"/>
    </location>
</feature>
<feature type="region of interest" description="Disordered" evidence="1">
    <location>
        <begin position="365"/>
        <end position="430"/>
    </location>
</feature>
<evidence type="ECO:0000313" key="2">
    <source>
        <dbReference type="EMBL" id="KAK3952833.1"/>
    </source>
</evidence>
<gene>
    <name evidence="2" type="ORF">QBC32DRAFT_313526</name>
</gene>
<accession>A0AAN6SGY6</accession>
<feature type="region of interest" description="Disordered" evidence="1">
    <location>
        <begin position="720"/>
        <end position="745"/>
    </location>
</feature>